<dbReference type="Proteomes" id="UP000054323">
    <property type="component" value="Unassembled WGS sequence"/>
</dbReference>
<sequence length="138" mass="15351">MLPRDFTATWRWSTALPKSRAIPDQTAGTMFPPGTEFEHRQVRVAAGCLNQQHILKSAVTFLWTAVPDRMTWRYGERGYRYLHLDAGHVCQNLYLAALSVGCGVCAIAAFDDAAMNRLLGIGGEEQFLIYVAMVGKKS</sequence>
<proteinExistence type="predicted"/>
<dbReference type="PATRIC" id="fig|2198.3.peg.37"/>
<dbReference type="PANTHER" id="PTHR43745:SF2">
    <property type="entry name" value="NITROREDUCTASE MJ1384-RELATED"/>
    <property type="match status" value="1"/>
</dbReference>
<evidence type="ECO:0000313" key="3">
    <source>
        <dbReference type="EMBL" id="KUL04351.1"/>
    </source>
</evidence>
<evidence type="ECO:0000313" key="5">
    <source>
        <dbReference type="Proteomes" id="UP000054598"/>
    </source>
</evidence>
<dbReference type="GO" id="GO:0016491">
    <property type="term" value="F:oxidoreductase activity"/>
    <property type="evidence" value="ECO:0007669"/>
    <property type="project" value="InterPro"/>
</dbReference>
<dbReference type="InterPro" id="IPR000415">
    <property type="entry name" value="Nitroreductase-like"/>
</dbReference>
<dbReference type="Pfam" id="PF00881">
    <property type="entry name" value="Nitroreductase"/>
    <property type="match status" value="1"/>
</dbReference>
<dbReference type="InterPro" id="IPR029479">
    <property type="entry name" value="Nitroreductase"/>
</dbReference>
<dbReference type="EMBL" id="LGGD01000072">
    <property type="protein sequence ID" value="KUK62280.1"/>
    <property type="molecule type" value="Genomic_DNA"/>
</dbReference>
<dbReference type="PANTHER" id="PTHR43745">
    <property type="entry name" value="NITROREDUCTASE MJ1384-RELATED"/>
    <property type="match status" value="1"/>
</dbReference>
<dbReference type="SUPFAM" id="SSF55469">
    <property type="entry name" value="FMN-dependent nitroreductase-like"/>
    <property type="match status" value="1"/>
</dbReference>
<reference evidence="3" key="1">
    <citation type="journal article" date="2015" name="MBio">
        <title>Genome-resolved metagenomic analysis reveals roles for candidate phyla and other microbial community members in biogeochemical transformations in oil reservoirs.</title>
        <authorList>
            <person name="Hu P."/>
            <person name="Tom L."/>
            <person name="Singh A."/>
            <person name="Thomas B.C."/>
            <person name="Baker B.J."/>
            <person name="Piceno Y.M."/>
            <person name="Andersen G.L."/>
            <person name="Banfield J.F."/>
        </authorList>
    </citation>
    <scope>NUCLEOTIDE SEQUENCE [LARGE SCALE GENOMIC DNA]</scope>
    <source>
        <strain evidence="2">62_101</strain>
        <strain evidence="3">63_41</strain>
    </source>
</reference>
<evidence type="ECO:0000259" key="1">
    <source>
        <dbReference type="Pfam" id="PF00881"/>
    </source>
</evidence>
<dbReference type="CDD" id="cd02142">
    <property type="entry name" value="McbC_SagB-like_oxidoreductase"/>
    <property type="match status" value="1"/>
</dbReference>
<feature type="domain" description="Nitroreductase" evidence="1">
    <location>
        <begin position="37"/>
        <end position="136"/>
    </location>
</feature>
<dbReference type="EMBL" id="LGHE01000022">
    <property type="protein sequence ID" value="KUL04351.1"/>
    <property type="molecule type" value="Genomic_DNA"/>
</dbReference>
<evidence type="ECO:0000313" key="2">
    <source>
        <dbReference type="EMBL" id="KUK62280.1"/>
    </source>
</evidence>
<dbReference type="InterPro" id="IPR052544">
    <property type="entry name" value="Bacteriocin_Proc_Enz"/>
</dbReference>
<comment type="caution">
    <text evidence="3">The sequence shown here is derived from an EMBL/GenBank/DDBJ whole genome shotgun (WGS) entry which is preliminary data.</text>
</comment>
<protein>
    <submittedName>
        <fullName evidence="3">Nitroreductase</fullName>
    </submittedName>
</protein>
<accession>A0A117MHH0</accession>
<name>A0A117MHH0_9EURY</name>
<dbReference type="AlphaFoldDB" id="A0A117MHH0"/>
<dbReference type="Proteomes" id="UP000054598">
    <property type="component" value="Unassembled WGS sequence"/>
</dbReference>
<reference evidence="4 5" key="2">
    <citation type="journal article" date="2015" name="MBio">
        <title>Genome-Resolved Metagenomic Analysis Reveals Roles for Candidate Phyla and Other Microbial Community Members in Biogeochemical Transformations in Oil Reservoirs.</title>
        <authorList>
            <person name="Hu P."/>
            <person name="Tom L."/>
            <person name="Singh A."/>
            <person name="Thomas B.C."/>
            <person name="Baker B.J."/>
            <person name="Piceno Y.M."/>
            <person name="Andersen G.L."/>
            <person name="Banfield J.F."/>
        </authorList>
    </citation>
    <scope>NUCLEOTIDE SEQUENCE [LARGE SCALE GENOMIC DNA]</scope>
</reference>
<gene>
    <name evidence="2" type="ORF">XD82_0734</name>
    <name evidence="3" type="ORF">XE10_0351</name>
</gene>
<evidence type="ECO:0000313" key="4">
    <source>
        <dbReference type="Proteomes" id="UP000054323"/>
    </source>
</evidence>
<organism evidence="3 5">
    <name type="scientific">Methanoculleus marisnigri</name>
    <dbReference type="NCBI Taxonomy" id="2198"/>
    <lineage>
        <taxon>Archaea</taxon>
        <taxon>Methanobacteriati</taxon>
        <taxon>Methanobacteriota</taxon>
        <taxon>Stenosarchaea group</taxon>
        <taxon>Methanomicrobia</taxon>
        <taxon>Methanomicrobiales</taxon>
        <taxon>Methanomicrobiaceae</taxon>
        <taxon>Methanoculleus</taxon>
    </lineage>
</organism>
<dbReference type="Gene3D" id="3.40.109.10">
    <property type="entry name" value="NADH Oxidase"/>
    <property type="match status" value="1"/>
</dbReference>